<organism evidence="15">
    <name type="scientific">Tetraselmis sp. GSL018</name>
    <dbReference type="NCBI Taxonomy" id="582737"/>
    <lineage>
        <taxon>Eukaryota</taxon>
        <taxon>Viridiplantae</taxon>
        <taxon>Chlorophyta</taxon>
        <taxon>core chlorophytes</taxon>
        <taxon>Chlorodendrophyceae</taxon>
        <taxon>Chlorodendrales</taxon>
        <taxon>Chlorodendraceae</taxon>
        <taxon>Tetraselmis</taxon>
    </lineage>
</organism>
<dbReference type="AlphaFoldDB" id="A0A061R7M7"/>
<dbReference type="GO" id="GO:0005249">
    <property type="term" value="F:voltage-gated potassium channel activity"/>
    <property type="evidence" value="ECO:0007669"/>
    <property type="project" value="InterPro"/>
</dbReference>
<feature type="domain" description="Ion transport" evidence="14">
    <location>
        <begin position="258"/>
        <end position="535"/>
    </location>
</feature>
<evidence type="ECO:0000256" key="8">
    <source>
        <dbReference type="ARBA" id="ARBA00022989"/>
    </source>
</evidence>
<feature type="transmembrane region" description="Helical" evidence="13">
    <location>
        <begin position="505"/>
        <end position="529"/>
    </location>
</feature>
<evidence type="ECO:0000256" key="10">
    <source>
        <dbReference type="ARBA" id="ARBA00023136"/>
    </source>
</evidence>
<dbReference type="PANTHER" id="PTHR11537:SF254">
    <property type="entry name" value="POTASSIUM VOLTAGE-GATED CHANNEL PROTEIN SHAB"/>
    <property type="match status" value="1"/>
</dbReference>
<evidence type="ECO:0000256" key="1">
    <source>
        <dbReference type="ARBA" id="ARBA00004141"/>
    </source>
</evidence>
<name>A0A061R7M7_9CHLO</name>
<keyword evidence="8 13" id="KW-1133">Transmembrane helix</keyword>
<feature type="compositionally biased region" description="Polar residues" evidence="12">
    <location>
        <begin position="30"/>
        <end position="39"/>
    </location>
</feature>
<dbReference type="PRINTS" id="PR00169">
    <property type="entry name" value="KCHANNEL"/>
</dbReference>
<evidence type="ECO:0000256" key="12">
    <source>
        <dbReference type="SAM" id="MobiDB-lite"/>
    </source>
</evidence>
<feature type="transmembrane region" description="Helical" evidence="13">
    <location>
        <begin position="255"/>
        <end position="277"/>
    </location>
</feature>
<dbReference type="InterPro" id="IPR027359">
    <property type="entry name" value="Volt_channel_dom_sf"/>
</dbReference>
<keyword evidence="3" id="KW-0633">Potassium transport</keyword>
<dbReference type="InterPro" id="IPR005821">
    <property type="entry name" value="Ion_trans_dom"/>
</dbReference>
<evidence type="ECO:0000256" key="2">
    <source>
        <dbReference type="ARBA" id="ARBA00022448"/>
    </source>
</evidence>
<keyword evidence="6" id="KW-0851">Voltage-gated channel</keyword>
<dbReference type="SUPFAM" id="SSF81324">
    <property type="entry name" value="Voltage-gated potassium channels"/>
    <property type="match status" value="1"/>
</dbReference>
<keyword evidence="4 13" id="KW-0812">Transmembrane</keyword>
<dbReference type="Gene3D" id="1.20.120.350">
    <property type="entry name" value="Voltage-gated potassium channels. Chain C"/>
    <property type="match status" value="1"/>
</dbReference>
<proteinExistence type="predicted"/>
<feature type="compositionally biased region" description="Low complexity" evidence="12">
    <location>
        <begin position="165"/>
        <end position="174"/>
    </location>
</feature>
<evidence type="ECO:0000256" key="13">
    <source>
        <dbReference type="SAM" id="Phobius"/>
    </source>
</evidence>
<keyword evidence="7" id="KW-0630">Potassium</keyword>
<evidence type="ECO:0000259" key="14">
    <source>
        <dbReference type="Pfam" id="PF00520"/>
    </source>
</evidence>
<protein>
    <submittedName>
        <fullName evidence="15">Voltage-gated ion channel superfamily</fullName>
    </submittedName>
</protein>
<keyword evidence="11" id="KW-0407">Ion channel</keyword>
<dbReference type="Gene3D" id="1.10.287.70">
    <property type="match status" value="1"/>
</dbReference>
<evidence type="ECO:0000256" key="4">
    <source>
        <dbReference type="ARBA" id="ARBA00022692"/>
    </source>
</evidence>
<feature type="region of interest" description="Disordered" evidence="12">
    <location>
        <begin position="158"/>
        <end position="181"/>
    </location>
</feature>
<keyword evidence="5" id="KW-0631">Potassium channel</keyword>
<evidence type="ECO:0000256" key="11">
    <source>
        <dbReference type="ARBA" id="ARBA00023303"/>
    </source>
</evidence>
<dbReference type="EMBL" id="GBEZ01018448">
    <property type="protein sequence ID" value="JAC67988.1"/>
    <property type="molecule type" value="Transcribed_RNA"/>
</dbReference>
<accession>A0A061R7M7</accession>
<evidence type="ECO:0000256" key="3">
    <source>
        <dbReference type="ARBA" id="ARBA00022538"/>
    </source>
</evidence>
<dbReference type="GO" id="GO:0001508">
    <property type="term" value="P:action potential"/>
    <property type="evidence" value="ECO:0007669"/>
    <property type="project" value="TreeGrafter"/>
</dbReference>
<feature type="transmembrane region" description="Helical" evidence="13">
    <location>
        <begin position="385"/>
        <end position="407"/>
    </location>
</feature>
<evidence type="ECO:0000313" key="15">
    <source>
        <dbReference type="EMBL" id="JAC67988.1"/>
    </source>
</evidence>
<dbReference type="PANTHER" id="PTHR11537">
    <property type="entry name" value="VOLTAGE-GATED POTASSIUM CHANNEL"/>
    <property type="match status" value="1"/>
</dbReference>
<comment type="subcellular location">
    <subcellularLocation>
        <location evidence="1">Membrane</location>
        <topology evidence="1">Multi-pass membrane protein</topology>
    </subcellularLocation>
</comment>
<reference evidence="15" key="1">
    <citation type="submission" date="2014-05" db="EMBL/GenBank/DDBJ databases">
        <title>The transcriptome of the halophilic microalga Tetraselmis sp. GSL018 isolated from the Great Salt Lake, Utah.</title>
        <authorList>
            <person name="Jinkerson R.E."/>
            <person name="D'Adamo S."/>
            <person name="Posewitz M.C."/>
        </authorList>
    </citation>
    <scope>NUCLEOTIDE SEQUENCE</scope>
    <source>
        <strain evidence="15">GSL018</strain>
    </source>
</reference>
<keyword evidence="10 13" id="KW-0472">Membrane</keyword>
<evidence type="ECO:0000256" key="7">
    <source>
        <dbReference type="ARBA" id="ARBA00022958"/>
    </source>
</evidence>
<keyword evidence="2" id="KW-0813">Transport</keyword>
<keyword evidence="9" id="KW-0406">Ion transport</keyword>
<dbReference type="GO" id="GO:0008076">
    <property type="term" value="C:voltage-gated potassium channel complex"/>
    <property type="evidence" value="ECO:0007669"/>
    <property type="project" value="InterPro"/>
</dbReference>
<sequence>MDGEEKALEETESLSTETPGTERELAVESGTRTPQFVSNCSSGRTQQDRYITLACHNLERVVLFKGTESSPYNELKRLYFQTYSVVERQLELEPTSEIFVEEEMPAFELLDKDFDVFFEDFSSSDVKDGSFIQVREWLLKTADEIQEVLLQKKIEQMGAGPPPAAQADPADNPASWPLPPGVTQSMSGLSASIIRTMSSPMLKLSRSLTTQMSRTATRVASGVRALPELPSSYLGPARLRGTVWQALDDPVSSDAAACLTLFIGATIVLSTARLLTWSIPPFYNRADGIGGWFIVETAFAAVFSLELLARMWSSPSRREFWTDPFNIIDIVAVVPYYAELPLVLNSKHVPEVIPMLGLLRLFRLLKLSRGSVKIFTQTMLSSMRLLYMLLFVVLLGTLVFSTLMYYVERGEWNPILGAYVRRERFLCPVDSEPEESCAPGSCVFSGSGDAKSHMRVYSWRRSDRCVRESARGPYISIWDTMWFVMQTITTVGFGNDTPIGHGGKALAAGIIVFGLLAVSLPVTVIGANFSRTYARHQRAAAAREMQSRFSNMSWLQRFTHRLIYS</sequence>
<feature type="transmembrane region" description="Helical" evidence="13">
    <location>
        <begin position="289"/>
        <end position="308"/>
    </location>
</feature>
<gene>
    <name evidence="15" type="ORF">TSPGSL018_9791</name>
</gene>
<evidence type="ECO:0000256" key="5">
    <source>
        <dbReference type="ARBA" id="ARBA00022826"/>
    </source>
</evidence>
<feature type="region of interest" description="Disordered" evidence="12">
    <location>
        <begin position="1"/>
        <end position="39"/>
    </location>
</feature>
<evidence type="ECO:0000256" key="6">
    <source>
        <dbReference type="ARBA" id="ARBA00022882"/>
    </source>
</evidence>
<dbReference type="Pfam" id="PF00520">
    <property type="entry name" value="Ion_trans"/>
    <property type="match status" value="1"/>
</dbReference>
<dbReference type="InterPro" id="IPR028325">
    <property type="entry name" value="VG_K_chnl"/>
</dbReference>
<evidence type="ECO:0000256" key="9">
    <source>
        <dbReference type="ARBA" id="ARBA00023065"/>
    </source>
</evidence>